<dbReference type="AlphaFoldDB" id="A0AAW2CK92"/>
<evidence type="ECO:0000313" key="1">
    <source>
        <dbReference type="EMBL" id="KAK9997972.1"/>
    </source>
</evidence>
<organism evidence="1 2">
    <name type="scientific">Lithocarpus litseifolius</name>
    <dbReference type="NCBI Taxonomy" id="425828"/>
    <lineage>
        <taxon>Eukaryota</taxon>
        <taxon>Viridiplantae</taxon>
        <taxon>Streptophyta</taxon>
        <taxon>Embryophyta</taxon>
        <taxon>Tracheophyta</taxon>
        <taxon>Spermatophyta</taxon>
        <taxon>Magnoliopsida</taxon>
        <taxon>eudicotyledons</taxon>
        <taxon>Gunneridae</taxon>
        <taxon>Pentapetalae</taxon>
        <taxon>rosids</taxon>
        <taxon>fabids</taxon>
        <taxon>Fagales</taxon>
        <taxon>Fagaceae</taxon>
        <taxon>Lithocarpus</taxon>
    </lineage>
</organism>
<dbReference type="PANTHER" id="PTHR32108:SF10">
    <property type="entry name" value="G-PATCH DOMAIN-CONTAINING PROTEIN"/>
    <property type="match status" value="1"/>
</dbReference>
<dbReference type="EMBL" id="JAZDWU010000006">
    <property type="protein sequence ID" value="KAK9997972.1"/>
    <property type="molecule type" value="Genomic_DNA"/>
</dbReference>
<protein>
    <submittedName>
        <fullName evidence="1">Uncharacterized protein</fullName>
    </submittedName>
</protein>
<dbReference type="Proteomes" id="UP001459277">
    <property type="component" value="Unassembled WGS sequence"/>
</dbReference>
<dbReference type="PANTHER" id="PTHR32108">
    <property type="entry name" value="DNA-DIRECTED RNA POLYMERASE SUBUNIT ALPHA"/>
    <property type="match status" value="1"/>
</dbReference>
<sequence length="174" mass="19069">MNLESLSSMVEQQVKTMIGYKTNEANVHMVDNALERLRELLLLPQLLDLISNSVIQQLNKSPAQISNLALLLSFDVHCNALLKEACVPTSATESSFEGMVSTMLATNQISFTDDELPLEGHQIRNNTGIIRGGIKSSLSHLLVPGRILSEYHHIPGDDLTSTIRPCVPGEKVGH</sequence>
<proteinExistence type="predicted"/>
<reference evidence="1 2" key="1">
    <citation type="submission" date="2024-01" db="EMBL/GenBank/DDBJ databases">
        <title>A telomere-to-telomere, gap-free genome of sweet tea (Lithocarpus litseifolius).</title>
        <authorList>
            <person name="Zhou J."/>
        </authorList>
    </citation>
    <scope>NUCLEOTIDE SEQUENCE [LARGE SCALE GENOMIC DNA]</scope>
    <source>
        <strain evidence="1">Zhou-2022a</strain>
        <tissue evidence="1">Leaf</tissue>
    </source>
</reference>
<accession>A0AAW2CK92</accession>
<gene>
    <name evidence="1" type="ORF">SO802_017575</name>
</gene>
<keyword evidence="2" id="KW-1185">Reference proteome</keyword>
<comment type="caution">
    <text evidence="1">The sequence shown here is derived from an EMBL/GenBank/DDBJ whole genome shotgun (WGS) entry which is preliminary data.</text>
</comment>
<evidence type="ECO:0000313" key="2">
    <source>
        <dbReference type="Proteomes" id="UP001459277"/>
    </source>
</evidence>
<name>A0AAW2CK92_9ROSI</name>